<dbReference type="Gene3D" id="1.20.1250.20">
    <property type="entry name" value="MFS general substrate transporter like domains"/>
    <property type="match status" value="1"/>
</dbReference>
<keyword evidence="6 7" id="KW-0472">Membrane</keyword>
<accession>A0ABQ5W6J8</accession>
<dbReference type="Gene3D" id="1.20.1720.10">
    <property type="entry name" value="Multidrug resistance protein D"/>
    <property type="match status" value="1"/>
</dbReference>
<dbReference type="InterPro" id="IPR004638">
    <property type="entry name" value="EmrB-like"/>
</dbReference>
<feature type="transmembrane region" description="Helical" evidence="7">
    <location>
        <begin position="40"/>
        <end position="59"/>
    </location>
</feature>
<evidence type="ECO:0000256" key="1">
    <source>
        <dbReference type="ARBA" id="ARBA00004651"/>
    </source>
</evidence>
<evidence type="ECO:0000313" key="10">
    <source>
        <dbReference type="Proteomes" id="UP001156691"/>
    </source>
</evidence>
<dbReference type="EMBL" id="BSNS01000011">
    <property type="protein sequence ID" value="GLQ55444.1"/>
    <property type="molecule type" value="Genomic_DNA"/>
</dbReference>
<dbReference type="PROSITE" id="PS50850">
    <property type="entry name" value="MFS"/>
    <property type="match status" value="1"/>
</dbReference>
<keyword evidence="4 7" id="KW-0812">Transmembrane</keyword>
<comment type="subcellular location">
    <subcellularLocation>
        <location evidence="1">Cell membrane</location>
        <topology evidence="1">Multi-pass membrane protein</topology>
    </subcellularLocation>
</comment>
<feature type="transmembrane region" description="Helical" evidence="7">
    <location>
        <begin position="348"/>
        <end position="374"/>
    </location>
</feature>
<keyword evidence="3" id="KW-1003">Cell membrane</keyword>
<evidence type="ECO:0000256" key="2">
    <source>
        <dbReference type="ARBA" id="ARBA00022448"/>
    </source>
</evidence>
<keyword evidence="5 7" id="KW-1133">Transmembrane helix</keyword>
<feature type="transmembrane region" description="Helical" evidence="7">
    <location>
        <begin position="395"/>
        <end position="414"/>
    </location>
</feature>
<dbReference type="PANTHER" id="PTHR42718">
    <property type="entry name" value="MAJOR FACILITATOR SUPERFAMILY MULTIDRUG TRANSPORTER MFSC"/>
    <property type="match status" value="1"/>
</dbReference>
<feature type="transmembrane region" description="Helical" evidence="7">
    <location>
        <begin position="192"/>
        <end position="214"/>
    </location>
</feature>
<feature type="transmembrane region" description="Helical" evidence="7">
    <location>
        <begin position="96"/>
        <end position="117"/>
    </location>
</feature>
<organism evidence="9 10">
    <name type="scientific">Devosia nitrariae</name>
    <dbReference type="NCBI Taxonomy" id="2071872"/>
    <lineage>
        <taxon>Bacteria</taxon>
        <taxon>Pseudomonadati</taxon>
        <taxon>Pseudomonadota</taxon>
        <taxon>Alphaproteobacteria</taxon>
        <taxon>Hyphomicrobiales</taxon>
        <taxon>Devosiaceae</taxon>
        <taxon>Devosia</taxon>
    </lineage>
</organism>
<feature type="domain" description="Major facilitator superfamily (MFS) profile" evidence="8">
    <location>
        <begin position="5"/>
        <end position="450"/>
    </location>
</feature>
<protein>
    <submittedName>
        <fullName evidence="9">MFS transporter</fullName>
    </submittedName>
</protein>
<feature type="transmembrane region" description="Helical" evidence="7">
    <location>
        <begin position="220"/>
        <end position="238"/>
    </location>
</feature>
<comment type="caution">
    <text evidence="9">The sequence shown here is derived from an EMBL/GenBank/DDBJ whole genome shotgun (WGS) entry which is preliminary data.</text>
</comment>
<dbReference type="PRINTS" id="PR01036">
    <property type="entry name" value="TCRTETB"/>
</dbReference>
<feature type="transmembrane region" description="Helical" evidence="7">
    <location>
        <begin position="426"/>
        <end position="443"/>
    </location>
</feature>
<evidence type="ECO:0000256" key="5">
    <source>
        <dbReference type="ARBA" id="ARBA00022989"/>
    </source>
</evidence>
<dbReference type="NCBIfam" id="TIGR00711">
    <property type="entry name" value="efflux_EmrB"/>
    <property type="match status" value="1"/>
</dbReference>
<evidence type="ECO:0000256" key="3">
    <source>
        <dbReference type="ARBA" id="ARBA00022475"/>
    </source>
</evidence>
<reference evidence="10" key="1">
    <citation type="journal article" date="2019" name="Int. J. Syst. Evol. Microbiol.">
        <title>The Global Catalogue of Microorganisms (GCM) 10K type strain sequencing project: providing services to taxonomists for standard genome sequencing and annotation.</title>
        <authorList>
            <consortium name="The Broad Institute Genomics Platform"/>
            <consortium name="The Broad Institute Genome Sequencing Center for Infectious Disease"/>
            <person name="Wu L."/>
            <person name="Ma J."/>
        </authorList>
    </citation>
    <scope>NUCLEOTIDE SEQUENCE [LARGE SCALE GENOMIC DNA]</scope>
    <source>
        <strain evidence="10">NBRC 112416</strain>
    </source>
</reference>
<dbReference type="Proteomes" id="UP001156691">
    <property type="component" value="Unassembled WGS sequence"/>
</dbReference>
<dbReference type="Pfam" id="PF07690">
    <property type="entry name" value="MFS_1"/>
    <property type="match status" value="2"/>
</dbReference>
<feature type="transmembrane region" description="Helical" evidence="7">
    <location>
        <begin position="258"/>
        <end position="279"/>
    </location>
</feature>
<dbReference type="InterPro" id="IPR011701">
    <property type="entry name" value="MFS"/>
</dbReference>
<keyword evidence="10" id="KW-1185">Reference proteome</keyword>
<feature type="transmembrane region" description="Helical" evidence="7">
    <location>
        <begin position="324"/>
        <end position="342"/>
    </location>
</feature>
<feature type="transmembrane region" description="Helical" evidence="7">
    <location>
        <begin position="129"/>
        <end position="147"/>
    </location>
</feature>
<feature type="transmembrane region" description="Helical" evidence="7">
    <location>
        <begin position="71"/>
        <end position="90"/>
    </location>
</feature>
<dbReference type="PANTHER" id="PTHR42718:SF46">
    <property type="entry name" value="BLR6921 PROTEIN"/>
    <property type="match status" value="1"/>
</dbReference>
<sequence length="464" mass="49297">MVRVTPLILAVALFMEQMDSTVIATALPAIAADIGTEPVALKLALTSYFVALAIFIPISGWMADRFGAKNIFRLAIFVFMLGSLACSFSYSLETFVASRFFQGIGSSMMTPVGRLLLVRSTPRNELVGAMAWLTIPALIGPITGPLLGGFLTTFLSWHWIFWINIPIGVAGILLATRFLHVIDQRNPRPIDIVGFILASIAFAGAVFGLSVVSLPALPIIYGYLTLAVGVTAGILYFLHARRVKFPLLDPQLFRHKLFRTAIAAGSIFRIGIGAVPFLLPLMLQLGFGLTPFQSGLITFVSAIGAILSKFVAEKLFASFGFPRLLGFTALVGGLLIGAHGLFEIDTPPALIMTVLLVSGLTRSIFFTGTNAIGYGDIDDEEASQATAITSVAQQLSIALGVAVAGAILEVSSLLGGEGLRLLDFHIAFFVVGGISTLAGFLYLRMPADAGSNVSGHKANLTAKE</sequence>
<dbReference type="InterPro" id="IPR036259">
    <property type="entry name" value="MFS_trans_sf"/>
</dbReference>
<proteinExistence type="predicted"/>
<dbReference type="SUPFAM" id="SSF103473">
    <property type="entry name" value="MFS general substrate transporter"/>
    <property type="match status" value="1"/>
</dbReference>
<feature type="transmembrane region" description="Helical" evidence="7">
    <location>
        <begin position="291"/>
        <end position="312"/>
    </location>
</feature>
<evidence type="ECO:0000259" key="8">
    <source>
        <dbReference type="PROSITE" id="PS50850"/>
    </source>
</evidence>
<feature type="transmembrane region" description="Helical" evidence="7">
    <location>
        <begin position="159"/>
        <end position="180"/>
    </location>
</feature>
<gene>
    <name evidence="9" type="ORF">GCM10010862_27030</name>
</gene>
<evidence type="ECO:0000256" key="6">
    <source>
        <dbReference type="ARBA" id="ARBA00023136"/>
    </source>
</evidence>
<name>A0ABQ5W6J8_9HYPH</name>
<evidence type="ECO:0000313" key="9">
    <source>
        <dbReference type="EMBL" id="GLQ55444.1"/>
    </source>
</evidence>
<dbReference type="InterPro" id="IPR020846">
    <property type="entry name" value="MFS_dom"/>
</dbReference>
<dbReference type="RefSeq" id="WP_284340851.1">
    <property type="nucleotide sequence ID" value="NZ_BSNS01000011.1"/>
</dbReference>
<evidence type="ECO:0000256" key="7">
    <source>
        <dbReference type="SAM" id="Phobius"/>
    </source>
</evidence>
<keyword evidence="2" id="KW-0813">Transport</keyword>
<evidence type="ECO:0000256" key="4">
    <source>
        <dbReference type="ARBA" id="ARBA00022692"/>
    </source>
</evidence>